<protein>
    <submittedName>
        <fullName evidence="2">Uncharacterized protein</fullName>
    </submittedName>
</protein>
<feature type="region of interest" description="Disordered" evidence="1">
    <location>
        <begin position="23"/>
        <end position="61"/>
    </location>
</feature>
<organism evidence="2 3">
    <name type="scientific">Pipistrellus nathusii</name>
    <name type="common">Nathusius' pipistrelle</name>
    <dbReference type="NCBI Taxonomy" id="59473"/>
    <lineage>
        <taxon>Eukaryota</taxon>
        <taxon>Metazoa</taxon>
        <taxon>Chordata</taxon>
        <taxon>Craniata</taxon>
        <taxon>Vertebrata</taxon>
        <taxon>Euteleostomi</taxon>
        <taxon>Mammalia</taxon>
        <taxon>Eutheria</taxon>
        <taxon>Laurasiatheria</taxon>
        <taxon>Chiroptera</taxon>
        <taxon>Yangochiroptera</taxon>
        <taxon>Vespertilionidae</taxon>
        <taxon>Pipistrellus</taxon>
    </lineage>
</organism>
<proteinExistence type="predicted"/>
<evidence type="ECO:0000313" key="3">
    <source>
        <dbReference type="Proteomes" id="UP001314169"/>
    </source>
</evidence>
<dbReference type="EMBL" id="OY882872">
    <property type="protein sequence ID" value="CAK6437148.1"/>
    <property type="molecule type" value="Genomic_DNA"/>
</dbReference>
<dbReference type="Proteomes" id="UP001314169">
    <property type="component" value="Chromosome 15"/>
</dbReference>
<evidence type="ECO:0000313" key="2">
    <source>
        <dbReference type="EMBL" id="CAK6437148.1"/>
    </source>
</evidence>
<feature type="compositionally biased region" description="Low complexity" evidence="1">
    <location>
        <begin position="37"/>
        <end position="46"/>
    </location>
</feature>
<feature type="region of interest" description="Disordered" evidence="1">
    <location>
        <begin position="88"/>
        <end position="143"/>
    </location>
</feature>
<accession>A0ABN9ZFR4</accession>
<name>A0ABN9ZFR4_PIPNA</name>
<keyword evidence="3" id="KW-1185">Reference proteome</keyword>
<sequence>MALKAEGTALDCFKVMLKYKQAEGEEAGGLDPEARADAASGSAGEDSPPRPCLLEAGGSGCEEPRLQMTWEQGSWWGAARKAAGGRWAWCVGPRSPSPRRTGRARARAHPGAAPSHPGPEPLGEEQHPGGLEPGGGPFARRQR</sequence>
<evidence type="ECO:0000256" key="1">
    <source>
        <dbReference type="SAM" id="MobiDB-lite"/>
    </source>
</evidence>
<gene>
    <name evidence="2" type="ORF">MPIPNATIZW_LOCUS5454</name>
</gene>
<reference evidence="2" key="1">
    <citation type="submission" date="2023-12" db="EMBL/GenBank/DDBJ databases">
        <authorList>
            <person name="Brown T."/>
        </authorList>
    </citation>
    <scope>NUCLEOTIDE SEQUENCE</scope>
</reference>